<dbReference type="EMBL" id="UGSC01000001">
    <property type="protein sequence ID" value="SUA68202.1"/>
    <property type="molecule type" value="Genomic_DNA"/>
</dbReference>
<accession>A0A378XV64</accession>
<reference evidence="1 2" key="1">
    <citation type="submission" date="2018-06" db="EMBL/GenBank/DDBJ databases">
        <authorList>
            <consortium name="Pathogen Informatics"/>
            <person name="Doyle S."/>
        </authorList>
    </citation>
    <scope>NUCLEOTIDE SEQUENCE [LARGE SCALE GENOMIC DNA]</scope>
    <source>
        <strain evidence="1 2">NCTC10343</strain>
    </source>
</reference>
<evidence type="ECO:0000313" key="2">
    <source>
        <dbReference type="Proteomes" id="UP000254400"/>
    </source>
</evidence>
<dbReference type="RefSeq" id="WP_241753055.1">
    <property type="nucleotide sequence ID" value="NZ_LDIE01000034.1"/>
</dbReference>
<organism evidence="1 2">
    <name type="scientific">Paenibacillus polymyxa</name>
    <name type="common">Bacillus polymyxa</name>
    <dbReference type="NCBI Taxonomy" id="1406"/>
    <lineage>
        <taxon>Bacteria</taxon>
        <taxon>Bacillati</taxon>
        <taxon>Bacillota</taxon>
        <taxon>Bacilli</taxon>
        <taxon>Bacillales</taxon>
        <taxon>Paenibacillaceae</taxon>
        <taxon>Paenibacillus</taxon>
    </lineage>
</organism>
<name>A0A378XV64_PAEPO</name>
<proteinExistence type="predicted"/>
<gene>
    <name evidence="1" type="ORF">NCTC10343_01561</name>
</gene>
<dbReference type="AlphaFoldDB" id="A0A378XV64"/>
<evidence type="ECO:0000313" key="1">
    <source>
        <dbReference type="EMBL" id="SUA68202.1"/>
    </source>
</evidence>
<protein>
    <submittedName>
        <fullName evidence="1">Uncharacterized protein</fullName>
    </submittedName>
</protein>
<dbReference type="Proteomes" id="UP000254400">
    <property type="component" value="Unassembled WGS sequence"/>
</dbReference>
<sequence length="177" mass="20617">MKEAVRNQLQINLENLDIPSYNHIILDVIKSEVEKSIHSVGVAKMQENLQELLGTKREEVNFSELIKEMVEDECELNELDYEEVQEITVHVDADRRVLSFIYFDPEPDKSQYNCKYRLVLDKEGYINSVEIADKSFDKKTIMGGLYGLEATLFKLYTHGSKVIMDDYETEFSNPEHE</sequence>